<dbReference type="AlphaFoldDB" id="A0A6P1DNE5"/>
<dbReference type="GO" id="GO:0005524">
    <property type="term" value="F:ATP binding"/>
    <property type="evidence" value="ECO:0007669"/>
    <property type="project" value="UniProtKB-UniRule"/>
</dbReference>
<dbReference type="NCBIfam" id="NF004163">
    <property type="entry name" value="PRK05627.1-6"/>
    <property type="match status" value="1"/>
</dbReference>
<dbReference type="FunFam" id="2.40.30.30:FF:000003">
    <property type="entry name" value="Riboflavin biosynthesis protein"/>
    <property type="match status" value="1"/>
</dbReference>
<dbReference type="Pfam" id="PF06574">
    <property type="entry name" value="FAD_syn"/>
    <property type="match status" value="1"/>
</dbReference>
<reference evidence="17 18" key="2">
    <citation type="submission" date="2020-02" db="EMBL/GenBank/DDBJ databases">
        <title>Genome sequences of Thiorhodococcus mannitoliphagus and Thiorhodococcus minor, purple sulfur photosynthetic bacteria in the gammaproteobacterial family, Chromatiaceae.</title>
        <authorList>
            <person name="Aviles F.A."/>
            <person name="Meyer T.E."/>
            <person name="Kyndt J.A."/>
        </authorList>
    </citation>
    <scope>NUCLEOTIDE SEQUENCE [LARGE SCALE GENOMIC DNA]</scope>
    <source>
        <strain evidence="17 18">DSM 18266</strain>
    </source>
</reference>
<evidence type="ECO:0000256" key="2">
    <source>
        <dbReference type="ARBA" id="ARBA00004726"/>
    </source>
</evidence>
<dbReference type="PIRSF" id="PIRSF004491">
    <property type="entry name" value="FAD_Synth"/>
    <property type="match status" value="1"/>
</dbReference>
<evidence type="ECO:0000256" key="3">
    <source>
        <dbReference type="ARBA" id="ARBA00005201"/>
    </source>
</evidence>
<dbReference type="InterPro" id="IPR023468">
    <property type="entry name" value="Riboflavin_kinase"/>
</dbReference>
<dbReference type="SUPFAM" id="SSF52374">
    <property type="entry name" value="Nucleotidylyl transferase"/>
    <property type="match status" value="1"/>
</dbReference>
<dbReference type="InterPro" id="IPR023465">
    <property type="entry name" value="Riboflavin_kinase_dom_sf"/>
</dbReference>
<comment type="catalytic activity">
    <reaction evidence="14 15">
        <text>FMN + ATP + H(+) = FAD + diphosphate</text>
        <dbReference type="Rhea" id="RHEA:17237"/>
        <dbReference type="ChEBI" id="CHEBI:15378"/>
        <dbReference type="ChEBI" id="CHEBI:30616"/>
        <dbReference type="ChEBI" id="CHEBI:33019"/>
        <dbReference type="ChEBI" id="CHEBI:57692"/>
        <dbReference type="ChEBI" id="CHEBI:58210"/>
        <dbReference type="EC" id="2.7.7.2"/>
    </reaction>
</comment>
<evidence type="ECO:0000256" key="10">
    <source>
        <dbReference type="ARBA" id="ARBA00022827"/>
    </source>
</evidence>
<evidence type="ECO:0000259" key="16">
    <source>
        <dbReference type="SMART" id="SM00904"/>
    </source>
</evidence>
<keyword evidence="5 15" id="KW-0288">FMN</keyword>
<protein>
    <recommendedName>
        <fullName evidence="15">Riboflavin biosynthesis protein</fullName>
    </recommendedName>
    <domain>
        <recommendedName>
            <fullName evidence="15">Riboflavin kinase</fullName>
            <ecNumber evidence="15">2.7.1.26</ecNumber>
        </recommendedName>
        <alternativeName>
            <fullName evidence="15">Flavokinase</fullName>
        </alternativeName>
    </domain>
    <domain>
        <recommendedName>
            <fullName evidence="15">FMN adenylyltransferase</fullName>
            <ecNumber evidence="15">2.7.7.2</ecNumber>
        </recommendedName>
        <alternativeName>
            <fullName evidence="15">FAD pyrophosphorylase</fullName>
        </alternativeName>
        <alternativeName>
            <fullName evidence="15">FAD synthase</fullName>
        </alternativeName>
    </domain>
</protein>
<evidence type="ECO:0000313" key="17">
    <source>
        <dbReference type="EMBL" id="NEX19548.1"/>
    </source>
</evidence>
<keyword evidence="9 15" id="KW-0418">Kinase</keyword>
<keyword evidence="18" id="KW-1185">Reference proteome</keyword>
<keyword evidence="8 15" id="KW-0547">Nucleotide-binding</keyword>
<dbReference type="NCBIfam" id="NF004159">
    <property type="entry name" value="PRK05627.1-2"/>
    <property type="match status" value="1"/>
</dbReference>
<dbReference type="NCBIfam" id="NF004160">
    <property type="entry name" value="PRK05627.1-3"/>
    <property type="match status" value="1"/>
</dbReference>
<dbReference type="InterPro" id="IPR015864">
    <property type="entry name" value="FAD_synthase"/>
</dbReference>
<dbReference type="PANTHER" id="PTHR22749:SF6">
    <property type="entry name" value="RIBOFLAVIN KINASE"/>
    <property type="match status" value="1"/>
</dbReference>
<dbReference type="SMART" id="SM00904">
    <property type="entry name" value="Flavokinase"/>
    <property type="match status" value="1"/>
</dbReference>
<dbReference type="CDD" id="cd02064">
    <property type="entry name" value="FAD_synthetase_N"/>
    <property type="match status" value="1"/>
</dbReference>
<proteinExistence type="inferred from homology"/>
<dbReference type="PANTHER" id="PTHR22749">
    <property type="entry name" value="RIBOFLAVIN KINASE/FMN ADENYLYLTRANSFERASE"/>
    <property type="match status" value="1"/>
</dbReference>
<comment type="pathway">
    <text evidence="2 15">Cofactor biosynthesis; FAD biosynthesis; FAD from FMN: step 1/1.</text>
</comment>
<dbReference type="EMBL" id="JAAIJR010000011">
    <property type="protein sequence ID" value="NEX19548.1"/>
    <property type="molecule type" value="Genomic_DNA"/>
</dbReference>
<evidence type="ECO:0000256" key="7">
    <source>
        <dbReference type="ARBA" id="ARBA00022695"/>
    </source>
</evidence>
<dbReference type="EC" id="2.7.7.2" evidence="15"/>
<comment type="catalytic activity">
    <reaction evidence="13 15">
        <text>riboflavin + ATP = FMN + ADP + H(+)</text>
        <dbReference type="Rhea" id="RHEA:14357"/>
        <dbReference type="ChEBI" id="CHEBI:15378"/>
        <dbReference type="ChEBI" id="CHEBI:30616"/>
        <dbReference type="ChEBI" id="CHEBI:57986"/>
        <dbReference type="ChEBI" id="CHEBI:58210"/>
        <dbReference type="ChEBI" id="CHEBI:456216"/>
        <dbReference type="EC" id="2.7.1.26"/>
    </reaction>
</comment>
<keyword evidence="11 15" id="KW-0067">ATP-binding</keyword>
<evidence type="ECO:0000256" key="6">
    <source>
        <dbReference type="ARBA" id="ARBA00022679"/>
    </source>
</evidence>
<dbReference type="InterPro" id="IPR002606">
    <property type="entry name" value="Riboflavin_kinase_bac"/>
</dbReference>
<evidence type="ECO:0000256" key="4">
    <source>
        <dbReference type="ARBA" id="ARBA00022630"/>
    </source>
</evidence>
<keyword evidence="4 15" id="KW-0285">Flavoprotein</keyword>
<dbReference type="GO" id="GO:0009398">
    <property type="term" value="P:FMN biosynthetic process"/>
    <property type="evidence" value="ECO:0007669"/>
    <property type="project" value="UniProtKB-UniRule"/>
</dbReference>
<dbReference type="UniPathway" id="UPA00276">
    <property type="reaction ID" value="UER00406"/>
</dbReference>
<evidence type="ECO:0000256" key="11">
    <source>
        <dbReference type="ARBA" id="ARBA00022840"/>
    </source>
</evidence>
<dbReference type="Pfam" id="PF01687">
    <property type="entry name" value="Flavokinase"/>
    <property type="match status" value="1"/>
</dbReference>
<evidence type="ECO:0000256" key="5">
    <source>
        <dbReference type="ARBA" id="ARBA00022643"/>
    </source>
</evidence>
<evidence type="ECO:0000256" key="1">
    <source>
        <dbReference type="ARBA" id="ARBA00002121"/>
    </source>
</evidence>
<organism evidence="17 18">
    <name type="scientific">Thiorhodococcus mannitoliphagus</name>
    <dbReference type="NCBI Taxonomy" id="329406"/>
    <lineage>
        <taxon>Bacteria</taxon>
        <taxon>Pseudomonadati</taxon>
        <taxon>Pseudomonadota</taxon>
        <taxon>Gammaproteobacteria</taxon>
        <taxon>Chromatiales</taxon>
        <taxon>Chromatiaceae</taxon>
        <taxon>Thiorhodococcus</taxon>
    </lineage>
</organism>
<keyword evidence="7 15" id="KW-0548">Nucleotidyltransferase</keyword>
<dbReference type="RefSeq" id="WP_164652450.1">
    <property type="nucleotide sequence ID" value="NZ_JAAIJR010000011.1"/>
</dbReference>
<dbReference type="SUPFAM" id="SSF82114">
    <property type="entry name" value="Riboflavin kinase-like"/>
    <property type="match status" value="1"/>
</dbReference>
<dbReference type="FunFam" id="3.40.50.620:FF:000021">
    <property type="entry name" value="Riboflavin biosynthesis protein"/>
    <property type="match status" value="1"/>
</dbReference>
<dbReference type="GO" id="GO:0008531">
    <property type="term" value="F:riboflavin kinase activity"/>
    <property type="evidence" value="ECO:0007669"/>
    <property type="project" value="UniProtKB-UniRule"/>
</dbReference>
<dbReference type="UniPathway" id="UPA00277">
    <property type="reaction ID" value="UER00407"/>
</dbReference>
<sequence length="316" mass="35158">MRLIRGLHNLRPADRGCVATIGNFDGVHLGHRTVFQRLMARGQDMGLPATVITFEPQPMELFAPDAAPARLTRLREKLRAIRESGIERVMVLEFNHKLAAMEARGFVQRLLIEGLGVRFLLVGDDFRFGRGRSGDFALLQAMGREAASLGAGFEVEDLHTITHGEERISSTRVRDALARGDLEQAKYLLGRPYTMEGRVVHGDKRGRTIGFPTANINLHRRVSPVRGVYAVRVNGLDVAAFPGVANIGTRPTVDGLSARLEVHLFGFDQQIYGRHLEVELALKLRDEQKFDSFEELKAQIQRDAEAARQYLGIAAS</sequence>
<comment type="function">
    <text evidence="1">Catalyzes the phosphorylation of riboflavin to FMN followed by the adenylation of FMN to FAD.</text>
</comment>
<name>A0A6P1DNE5_9GAMM</name>
<dbReference type="NCBIfam" id="TIGR00083">
    <property type="entry name" value="ribF"/>
    <property type="match status" value="1"/>
</dbReference>
<evidence type="ECO:0000256" key="9">
    <source>
        <dbReference type="ARBA" id="ARBA00022777"/>
    </source>
</evidence>
<evidence type="ECO:0000256" key="13">
    <source>
        <dbReference type="ARBA" id="ARBA00047880"/>
    </source>
</evidence>
<evidence type="ECO:0000313" key="18">
    <source>
        <dbReference type="Proteomes" id="UP000471640"/>
    </source>
</evidence>
<dbReference type="InterPro" id="IPR015865">
    <property type="entry name" value="Riboflavin_kinase_bac/euk"/>
</dbReference>
<feature type="domain" description="Riboflavin kinase" evidence="16">
    <location>
        <begin position="188"/>
        <end position="312"/>
    </location>
</feature>
<comment type="caution">
    <text evidence="17">The sequence shown here is derived from an EMBL/GenBank/DDBJ whole genome shotgun (WGS) entry which is preliminary data.</text>
</comment>
<dbReference type="Proteomes" id="UP000471640">
    <property type="component" value="Unassembled WGS sequence"/>
</dbReference>
<evidence type="ECO:0000256" key="8">
    <source>
        <dbReference type="ARBA" id="ARBA00022741"/>
    </source>
</evidence>
<evidence type="ECO:0000256" key="12">
    <source>
        <dbReference type="ARBA" id="ARBA00023268"/>
    </source>
</evidence>
<comment type="pathway">
    <text evidence="3 15">Cofactor biosynthesis; FMN biosynthesis; FMN from riboflavin (ATP route): step 1/1.</text>
</comment>
<dbReference type="Gene3D" id="2.40.30.30">
    <property type="entry name" value="Riboflavin kinase-like"/>
    <property type="match status" value="1"/>
</dbReference>
<dbReference type="NCBIfam" id="NF004162">
    <property type="entry name" value="PRK05627.1-5"/>
    <property type="match status" value="1"/>
</dbReference>
<comment type="similarity">
    <text evidence="15">Belongs to the ribF family.</text>
</comment>
<dbReference type="Gene3D" id="3.40.50.620">
    <property type="entry name" value="HUPs"/>
    <property type="match status" value="1"/>
</dbReference>
<gene>
    <name evidence="17" type="primary">ribF</name>
    <name evidence="17" type="ORF">G3480_04335</name>
</gene>
<dbReference type="GO" id="GO:0006747">
    <property type="term" value="P:FAD biosynthetic process"/>
    <property type="evidence" value="ECO:0007669"/>
    <property type="project" value="UniProtKB-UniRule"/>
</dbReference>
<dbReference type="GO" id="GO:0003919">
    <property type="term" value="F:FMN adenylyltransferase activity"/>
    <property type="evidence" value="ECO:0007669"/>
    <property type="project" value="UniProtKB-UniRule"/>
</dbReference>
<evidence type="ECO:0000256" key="14">
    <source>
        <dbReference type="ARBA" id="ARBA00049494"/>
    </source>
</evidence>
<accession>A0A6P1DNE5</accession>
<evidence type="ECO:0000256" key="15">
    <source>
        <dbReference type="PIRNR" id="PIRNR004491"/>
    </source>
</evidence>
<keyword evidence="6 15" id="KW-0808">Transferase</keyword>
<keyword evidence="10 15" id="KW-0274">FAD</keyword>
<dbReference type="InterPro" id="IPR014729">
    <property type="entry name" value="Rossmann-like_a/b/a_fold"/>
</dbReference>
<dbReference type="GO" id="GO:0009231">
    <property type="term" value="P:riboflavin biosynthetic process"/>
    <property type="evidence" value="ECO:0007669"/>
    <property type="project" value="InterPro"/>
</dbReference>
<keyword evidence="12" id="KW-0511">Multifunctional enzyme</keyword>
<reference evidence="18" key="1">
    <citation type="journal article" date="2020" name="Microbiol. Resour. Announc.">
        <title>Draft Genome Sequences of Thiorhodococcus mannitoliphagus and Thiorhodococcus minor, Purple Sulfur Photosynthetic Bacteria in the Gammaproteobacterial Family Chromatiaceae.</title>
        <authorList>
            <person name="Aviles F.A."/>
            <person name="Meyer T.E."/>
            <person name="Kyndt J.A."/>
        </authorList>
    </citation>
    <scope>NUCLEOTIDE SEQUENCE [LARGE SCALE GENOMIC DNA]</scope>
    <source>
        <strain evidence="18">DSM 18266</strain>
    </source>
</reference>
<dbReference type="EC" id="2.7.1.26" evidence="15"/>